<protein>
    <recommendedName>
        <fullName evidence="3">DUF29 domain-containing protein</fullName>
    </recommendedName>
</protein>
<dbReference type="Pfam" id="PF01724">
    <property type="entry name" value="DUF29"/>
    <property type="match status" value="1"/>
</dbReference>
<dbReference type="OrthoDB" id="5769308at2"/>
<sequence>MTTYDTDYIEWIEETVELLRKKMYSAVDWENLIDEIEDMSRSEKRAVESLLLRLIEHIYKLEYWLEEKERCGNHWESEIANFQHQIERIIKNSPSLKVHLQAEYQDTLEAAKFAIEKLIKRKLPKLDLTLDAALKYNR</sequence>
<dbReference type="AlphaFoldDB" id="K9XUN4"/>
<keyword evidence="2" id="KW-1185">Reference proteome</keyword>
<dbReference type="KEGG" id="scs:Sta7437_1819"/>
<evidence type="ECO:0008006" key="3">
    <source>
        <dbReference type="Google" id="ProtNLM"/>
    </source>
</evidence>
<dbReference type="eggNOG" id="COG2442">
    <property type="taxonomic scope" value="Bacteria"/>
</dbReference>
<gene>
    <name evidence="1" type="ordered locus">Sta7437_1819</name>
</gene>
<name>K9XUN4_STAC7</name>
<organism evidence="1 2">
    <name type="scientific">Stanieria cyanosphaera (strain ATCC 29371 / PCC 7437)</name>
    <dbReference type="NCBI Taxonomy" id="111780"/>
    <lineage>
        <taxon>Bacteria</taxon>
        <taxon>Bacillati</taxon>
        <taxon>Cyanobacteriota</taxon>
        <taxon>Cyanophyceae</taxon>
        <taxon>Pleurocapsales</taxon>
        <taxon>Dermocarpellaceae</taxon>
        <taxon>Stanieria</taxon>
    </lineage>
</organism>
<dbReference type="HOGENOM" id="CLU_116670_1_0_3"/>
<dbReference type="InterPro" id="IPR002636">
    <property type="entry name" value="DUF29"/>
</dbReference>
<evidence type="ECO:0000313" key="2">
    <source>
        <dbReference type="Proteomes" id="UP000010473"/>
    </source>
</evidence>
<dbReference type="PANTHER" id="PTHR34235:SF3">
    <property type="entry name" value="SLR1203 PROTEIN"/>
    <property type="match status" value="1"/>
</dbReference>
<evidence type="ECO:0000313" key="1">
    <source>
        <dbReference type="EMBL" id="AFZ35377.1"/>
    </source>
</evidence>
<dbReference type="PANTHER" id="PTHR34235">
    <property type="entry name" value="SLR1203 PROTEIN-RELATED"/>
    <property type="match status" value="1"/>
</dbReference>
<dbReference type="STRING" id="111780.Sta7437_1819"/>
<dbReference type="EMBL" id="CP003653">
    <property type="protein sequence ID" value="AFZ35377.1"/>
    <property type="molecule type" value="Genomic_DNA"/>
</dbReference>
<accession>K9XUN4</accession>
<dbReference type="RefSeq" id="WP_015193048.1">
    <property type="nucleotide sequence ID" value="NC_019748.1"/>
</dbReference>
<dbReference type="Gene3D" id="1.20.1220.20">
    <property type="entry name" value="Uncharcterised protein PF01724"/>
    <property type="match status" value="1"/>
</dbReference>
<proteinExistence type="predicted"/>
<reference evidence="2" key="1">
    <citation type="journal article" date="2013" name="Proc. Natl. Acad. Sci. U.S.A.">
        <title>Improving the coverage of the cyanobacterial phylum using diversity-driven genome sequencing.</title>
        <authorList>
            <person name="Shih P.M."/>
            <person name="Wu D."/>
            <person name="Latifi A."/>
            <person name="Axen S.D."/>
            <person name="Fewer D.P."/>
            <person name="Talla E."/>
            <person name="Calteau A."/>
            <person name="Cai F."/>
            <person name="Tandeau de Marsac N."/>
            <person name="Rippka R."/>
            <person name="Herdman M."/>
            <person name="Sivonen K."/>
            <person name="Coursin T."/>
            <person name="Laurent T."/>
            <person name="Goodwin L."/>
            <person name="Nolan M."/>
            <person name="Davenport K.W."/>
            <person name="Han C.S."/>
            <person name="Rubin E.M."/>
            <person name="Eisen J.A."/>
            <person name="Woyke T."/>
            <person name="Gugger M."/>
            <person name="Kerfeld C.A."/>
        </authorList>
    </citation>
    <scope>NUCLEOTIDE SEQUENCE [LARGE SCALE GENOMIC DNA]</scope>
    <source>
        <strain evidence="2">ATCC 29371 / PCC 7437</strain>
    </source>
</reference>
<dbReference type="Proteomes" id="UP000010473">
    <property type="component" value="Chromosome"/>
</dbReference>